<evidence type="ECO:0000313" key="2">
    <source>
        <dbReference type="EMBL" id="MBC2651884.1"/>
    </source>
</evidence>
<sequence>MLAGALVLGGCQKADNEPGPGGVTVGEARALDRAAAMIEGQAPPEPAPAASEATPVPTAAAPH</sequence>
<protein>
    <submittedName>
        <fullName evidence="2">Uncharacterized protein</fullName>
    </submittedName>
</protein>
<dbReference type="AlphaFoldDB" id="A0A7X1F8B5"/>
<reference evidence="2 3" key="1">
    <citation type="submission" date="2020-08" db="EMBL/GenBank/DDBJ databases">
        <title>The genome sequence of Novosphingobium flavum 4Y4.</title>
        <authorList>
            <person name="Liu Y."/>
        </authorList>
    </citation>
    <scope>NUCLEOTIDE SEQUENCE [LARGE SCALE GENOMIC DNA]</scope>
    <source>
        <strain evidence="2 3">4Y4</strain>
    </source>
</reference>
<gene>
    <name evidence="2" type="ORF">H7F49_09225</name>
</gene>
<evidence type="ECO:0000256" key="1">
    <source>
        <dbReference type="SAM" id="MobiDB-lite"/>
    </source>
</evidence>
<feature type="compositionally biased region" description="Low complexity" evidence="1">
    <location>
        <begin position="48"/>
        <end position="63"/>
    </location>
</feature>
<organism evidence="2 3">
    <name type="scientific">Novosphingobium aerophilum</name>
    <dbReference type="NCBI Taxonomy" id="2839843"/>
    <lineage>
        <taxon>Bacteria</taxon>
        <taxon>Pseudomonadati</taxon>
        <taxon>Pseudomonadota</taxon>
        <taxon>Alphaproteobacteria</taxon>
        <taxon>Sphingomonadales</taxon>
        <taxon>Sphingomonadaceae</taxon>
        <taxon>Novosphingobium</taxon>
    </lineage>
</organism>
<dbReference type="Proteomes" id="UP000520156">
    <property type="component" value="Unassembled WGS sequence"/>
</dbReference>
<keyword evidence="3" id="KW-1185">Reference proteome</keyword>
<feature type="region of interest" description="Disordered" evidence="1">
    <location>
        <begin position="40"/>
        <end position="63"/>
    </location>
</feature>
<evidence type="ECO:0000313" key="3">
    <source>
        <dbReference type="Proteomes" id="UP000520156"/>
    </source>
</evidence>
<dbReference type="EMBL" id="JACLAU010000011">
    <property type="protein sequence ID" value="MBC2651884.1"/>
    <property type="molecule type" value="Genomic_DNA"/>
</dbReference>
<accession>A0A7X1F8B5</accession>
<name>A0A7X1F8B5_9SPHN</name>
<proteinExistence type="predicted"/>
<comment type="caution">
    <text evidence="2">The sequence shown here is derived from an EMBL/GenBank/DDBJ whole genome shotgun (WGS) entry which is preliminary data.</text>
</comment>